<dbReference type="GO" id="GO:0006412">
    <property type="term" value="P:translation"/>
    <property type="evidence" value="ECO:0007669"/>
    <property type="project" value="InterPro"/>
</dbReference>
<dbReference type="PANTHER" id="PTHR11885:SF25">
    <property type="entry name" value="SMALL RIBOSOMAL SUBUNIT PROTEIN US15Y-RELATED"/>
    <property type="match status" value="1"/>
</dbReference>
<dbReference type="PANTHER" id="PTHR11885">
    <property type="entry name" value="RIBOSOMAL PROTEIN S15P/S13E"/>
    <property type="match status" value="1"/>
</dbReference>
<gene>
    <name evidence="4" type="ORF">CTI12_AA363840</name>
</gene>
<dbReference type="PROSITE" id="PS00362">
    <property type="entry name" value="RIBOSOMAL_S15"/>
    <property type="match status" value="1"/>
</dbReference>
<dbReference type="GO" id="GO:0005730">
    <property type="term" value="C:nucleolus"/>
    <property type="evidence" value="ECO:0007669"/>
    <property type="project" value="TreeGrafter"/>
</dbReference>
<sequence length="336" mass="38408">MGRSKGASSYNVEREIRKLAKLRLAEENSVTGSKTVEEHGPAYEIPGSLYLFIQRALALRKHLKTNKNDEDAKFNLRCVEGKIPIIASYHKSVHELPADWKYNPDTTSNLVARECPTPDESRPISEEKKTEKGPRNYANIYNVPLDTADQKTWKKFRELDEAVPALTEIVYPNDEEQKTSVKDDHIIVRFIGEFAVDAFNKSCQKYVNKDRVKTLSQAKFRRCKYHKMTTAYHFYLTIVAIEQGKLGVYETIVECNPHDGARTLEKFVLTDRKPFVATNKKAVAANRRAKAIPGSTYETGEDGSPDLKDYNTSGMVRRETKGGYDYHNPFGFERIW</sequence>
<name>A0A2U1MME1_ARTAN</name>
<dbReference type="GO" id="GO:0003735">
    <property type="term" value="F:structural constituent of ribosome"/>
    <property type="evidence" value="ECO:0007669"/>
    <property type="project" value="InterPro"/>
</dbReference>
<reference evidence="4 5" key="1">
    <citation type="journal article" date="2018" name="Mol. Plant">
        <title>The genome of Artemisia annua provides insight into the evolution of Asteraceae family and artemisinin biosynthesis.</title>
        <authorList>
            <person name="Shen Q."/>
            <person name="Zhang L."/>
            <person name="Liao Z."/>
            <person name="Wang S."/>
            <person name="Yan T."/>
            <person name="Shi P."/>
            <person name="Liu M."/>
            <person name="Fu X."/>
            <person name="Pan Q."/>
            <person name="Wang Y."/>
            <person name="Lv Z."/>
            <person name="Lu X."/>
            <person name="Zhang F."/>
            <person name="Jiang W."/>
            <person name="Ma Y."/>
            <person name="Chen M."/>
            <person name="Hao X."/>
            <person name="Li L."/>
            <person name="Tang Y."/>
            <person name="Lv G."/>
            <person name="Zhou Y."/>
            <person name="Sun X."/>
            <person name="Brodelius P.E."/>
            <person name="Rose J.K.C."/>
            <person name="Tang K."/>
        </authorList>
    </citation>
    <scope>NUCLEOTIDE SEQUENCE [LARGE SCALE GENOMIC DNA]</scope>
    <source>
        <strain evidence="5">cv. Huhao1</strain>
        <tissue evidence="4">Leaf</tissue>
    </source>
</reference>
<evidence type="ECO:0000256" key="1">
    <source>
        <dbReference type="ARBA" id="ARBA00008434"/>
    </source>
</evidence>
<keyword evidence="2 4" id="KW-0689">Ribosomal protein</keyword>
<dbReference type="GO" id="GO:0070181">
    <property type="term" value="F:small ribosomal subunit rRNA binding"/>
    <property type="evidence" value="ECO:0007669"/>
    <property type="project" value="TreeGrafter"/>
</dbReference>
<dbReference type="InterPro" id="IPR000589">
    <property type="entry name" value="Ribosomal_uS15"/>
</dbReference>
<dbReference type="Proteomes" id="UP000245207">
    <property type="component" value="Unassembled WGS sequence"/>
</dbReference>
<dbReference type="EMBL" id="PKPP01004868">
    <property type="protein sequence ID" value="PWA62441.1"/>
    <property type="molecule type" value="Genomic_DNA"/>
</dbReference>
<protein>
    <submittedName>
        <fullName evidence="4">40S ribosomal protein S13</fullName>
    </submittedName>
</protein>
<dbReference type="AlphaFoldDB" id="A0A2U1MME1"/>
<evidence type="ECO:0000313" key="4">
    <source>
        <dbReference type="EMBL" id="PWA62441.1"/>
    </source>
</evidence>
<dbReference type="SUPFAM" id="SSF47060">
    <property type="entry name" value="S15/NS1 RNA-binding domain"/>
    <property type="match status" value="1"/>
</dbReference>
<keyword evidence="3" id="KW-0687">Ribonucleoprotein</keyword>
<comment type="similarity">
    <text evidence="1">Belongs to the universal ribosomal protein uS15 family.</text>
</comment>
<dbReference type="InterPro" id="IPR009068">
    <property type="entry name" value="uS15_NS1_RNA-bd_sf"/>
</dbReference>
<proteinExistence type="inferred from homology"/>
<dbReference type="InterPro" id="IPR023029">
    <property type="entry name" value="Ribosomal_uS15_arc_euk"/>
</dbReference>
<dbReference type="Gene3D" id="1.10.287.10">
    <property type="entry name" value="S15/NS1, RNA-binding"/>
    <property type="match status" value="1"/>
</dbReference>
<organism evidence="4 5">
    <name type="scientific">Artemisia annua</name>
    <name type="common">Sweet wormwood</name>
    <dbReference type="NCBI Taxonomy" id="35608"/>
    <lineage>
        <taxon>Eukaryota</taxon>
        <taxon>Viridiplantae</taxon>
        <taxon>Streptophyta</taxon>
        <taxon>Embryophyta</taxon>
        <taxon>Tracheophyta</taxon>
        <taxon>Spermatophyta</taxon>
        <taxon>Magnoliopsida</taxon>
        <taxon>eudicotyledons</taxon>
        <taxon>Gunneridae</taxon>
        <taxon>Pentapetalae</taxon>
        <taxon>asterids</taxon>
        <taxon>campanulids</taxon>
        <taxon>Asterales</taxon>
        <taxon>Asteraceae</taxon>
        <taxon>Asteroideae</taxon>
        <taxon>Anthemideae</taxon>
        <taxon>Artemisiinae</taxon>
        <taxon>Artemisia</taxon>
    </lineage>
</organism>
<dbReference type="GO" id="GO:0022627">
    <property type="term" value="C:cytosolic small ribosomal subunit"/>
    <property type="evidence" value="ECO:0007669"/>
    <property type="project" value="TreeGrafter"/>
</dbReference>
<accession>A0A2U1MME1</accession>
<evidence type="ECO:0000256" key="3">
    <source>
        <dbReference type="ARBA" id="ARBA00023274"/>
    </source>
</evidence>
<dbReference type="SMART" id="SM01387">
    <property type="entry name" value="Ribosomal_S15"/>
    <property type="match status" value="1"/>
</dbReference>
<keyword evidence="5" id="KW-1185">Reference proteome</keyword>
<comment type="caution">
    <text evidence="4">The sequence shown here is derived from an EMBL/GenBank/DDBJ whole genome shotgun (WGS) entry which is preliminary data.</text>
</comment>
<evidence type="ECO:0000256" key="2">
    <source>
        <dbReference type="ARBA" id="ARBA00022980"/>
    </source>
</evidence>
<evidence type="ECO:0000313" key="5">
    <source>
        <dbReference type="Proteomes" id="UP000245207"/>
    </source>
</evidence>
<dbReference type="STRING" id="35608.A0A2U1MME1"/>